<feature type="transmembrane region" description="Helical" evidence="2">
    <location>
        <begin position="51"/>
        <end position="74"/>
    </location>
</feature>
<comment type="caution">
    <text evidence="3">The sequence shown here is derived from an EMBL/GenBank/DDBJ whole genome shotgun (WGS) entry which is preliminary data.</text>
</comment>
<keyword evidence="2" id="KW-1133">Transmembrane helix</keyword>
<keyword evidence="4" id="KW-1185">Reference proteome</keyword>
<dbReference type="EMBL" id="JAGIOL010000001">
    <property type="protein sequence ID" value="MBP2435756.1"/>
    <property type="molecule type" value="Genomic_DNA"/>
</dbReference>
<evidence type="ECO:0000313" key="4">
    <source>
        <dbReference type="Proteomes" id="UP001519362"/>
    </source>
</evidence>
<feature type="region of interest" description="Disordered" evidence="1">
    <location>
        <begin position="141"/>
        <end position="164"/>
    </location>
</feature>
<name>A0ABS4ZEP8_9MICO</name>
<dbReference type="Gene3D" id="1.10.530.10">
    <property type="match status" value="1"/>
</dbReference>
<evidence type="ECO:0008006" key="5">
    <source>
        <dbReference type="Google" id="ProtNLM"/>
    </source>
</evidence>
<evidence type="ECO:0000313" key="3">
    <source>
        <dbReference type="EMBL" id="MBP2435756.1"/>
    </source>
</evidence>
<reference evidence="3 4" key="1">
    <citation type="submission" date="2021-03" db="EMBL/GenBank/DDBJ databases">
        <title>Sequencing the genomes of 1000 actinobacteria strains.</title>
        <authorList>
            <person name="Klenk H.-P."/>
        </authorList>
    </citation>
    <scope>NUCLEOTIDE SEQUENCE [LARGE SCALE GENOMIC DNA]</scope>
    <source>
        <strain evidence="3 4">DSM 24221</strain>
    </source>
</reference>
<sequence>MTLANEKPQPMTRRAARAIERSAIAEVRRDRRSTRSAQRRSSPQGGGARRVVVGAVAGFAALAFLGATIAPALAPHLTQASQQFPEQPEQSTYEAAAADAQVFAATSNSTSLGSLASVSYTAVLNTPEPEPEPAPAVVADIQGGGAPADDQGAAPEPAPAPAPVQPPVYDGGGGPSEWMAAAGIAESDWGYVDYIVSKESGWNPGATNPTSGACGLVQAYPCSKVPGDGYNPIDNLVWGNGYAIARYGSWANAYNFWIANHWW</sequence>
<accession>A0ABS4ZEP8</accession>
<protein>
    <recommendedName>
        <fullName evidence="5">Transglycosylase SLT domain-containing protein</fullName>
    </recommendedName>
</protein>
<organism evidence="3 4">
    <name type="scientific">Microbacterium amylolyticum</name>
    <dbReference type="NCBI Taxonomy" id="936337"/>
    <lineage>
        <taxon>Bacteria</taxon>
        <taxon>Bacillati</taxon>
        <taxon>Actinomycetota</taxon>
        <taxon>Actinomycetes</taxon>
        <taxon>Micrococcales</taxon>
        <taxon>Microbacteriaceae</taxon>
        <taxon>Microbacterium</taxon>
    </lineage>
</organism>
<dbReference type="InterPro" id="IPR023346">
    <property type="entry name" value="Lysozyme-like_dom_sf"/>
</dbReference>
<dbReference type="SUPFAM" id="SSF53955">
    <property type="entry name" value="Lysozyme-like"/>
    <property type="match status" value="1"/>
</dbReference>
<evidence type="ECO:0000256" key="2">
    <source>
        <dbReference type="SAM" id="Phobius"/>
    </source>
</evidence>
<dbReference type="RefSeq" id="WP_241245014.1">
    <property type="nucleotide sequence ID" value="NZ_CP049253.1"/>
</dbReference>
<feature type="compositionally biased region" description="Low complexity" evidence="1">
    <location>
        <begin position="141"/>
        <end position="155"/>
    </location>
</feature>
<feature type="region of interest" description="Disordered" evidence="1">
    <location>
        <begin position="1"/>
        <end position="48"/>
    </location>
</feature>
<dbReference type="Proteomes" id="UP001519362">
    <property type="component" value="Unassembled WGS sequence"/>
</dbReference>
<proteinExistence type="predicted"/>
<keyword evidence="2" id="KW-0812">Transmembrane</keyword>
<evidence type="ECO:0000256" key="1">
    <source>
        <dbReference type="SAM" id="MobiDB-lite"/>
    </source>
</evidence>
<keyword evidence="2" id="KW-0472">Membrane</keyword>
<gene>
    <name evidence="3" type="ORF">JOF34_000342</name>
</gene>